<comment type="caution">
    <text evidence="2">The sequence shown here is derived from an EMBL/GenBank/DDBJ whole genome shotgun (WGS) entry which is preliminary data.</text>
</comment>
<dbReference type="EMBL" id="JAPEUY010000017">
    <property type="protein sequence ID" value="KAJ4364647.1"/>
    <property type="molecule type" value="Genomic_DNA"/>
</dbReference>
<gene>
    <name evidence="2" type="ORF">N0V83_009244</name>
</gene>
<evidence type="ECO:0000256" key="1">
    <source>
        <dbReference type="SAM" id="SignalP"/>
    </source>
</evidence>
<organism evidence="2 3">
    <name type="scientific">Neocucurbitaria cava</name>
    <dbReference type="NCBI Taxonomy" id="798079"/>
    <lineage>
        <taxon>Eukaryota</taxon>
        <taxon>Fungi</taxon>
        <taxon>Dikarya</taxon>
        <taxon>Ascomycota</taxon>
        <taxon>Pezizomycotina</taxon>
        <taxon>Dothideomycetes</taxon>
        <taxon>Pleosporomycetidae</taxon>
        <taxon>Pleosporales</taxon>
        <taxon>Pleosporineae</taxon>
        <taxon>Cucurbitariaceae</taxon>
        <taxon>Neocucurbitaria</taxon>
    </lineage>
</organism>
<sequence length="121" mass="12874">MHIFIIILALLSALIHALPAPPNADGRGATLWTLRAFQGSSVAIPASAWCTDMNNVFGNFDGKARSLSVEGGYKCQFYTEYGCSAAKGKKLEYGNAKKGVKVAALTGDFEGKIHSAYCAKI</sequence>
<dbReference type="Proteomes" id="UP001140560">
    <property type="component" value="Unassembled WGS sequence"/>
</dbReference>
<dbReference type="OrthoDB" id="3786098at2759"/>
<reference evidence="2" key="1">
    <citation type="submission" date="2022-10" db="EMBL/GenBank/DDBJ databases">
        <title>Tapping the CABI collections for fungal endophytes: first genome assemblies for Collariella, Neodidymelliopsis, Ascochyta clinopodiicola, Didymella pomorum, Didymosphaeria variabile, Neocosmospora piperis and Neocucurbitaria cava.</title>
        <authorList>
            <person name="Hill R."/>
        </authorList>
    </citation>
    <scope>NUCLEOTIDE SEQUENCE</scope>
    <source>
        <strain evidence="2">IMI 356814</strain>
    </source>
</reference>
<proteinExistence type="predicted"/>
<evidence type="ECO:0000313" key="3">
    <source>
        <dbReference type="Proteomes" id="UP001140560"/>
    </source>
</evidence>
<protein>
    <submittedName>
        <fullName evidence="2">Uncharacterized protein</fullName>
    </submittedName>
</protein>
<dbReference type="AlphaFoldDB" id="A0A9W8Y156"/>
<dbReference type="Gene3D" id="2.60.20.10">
    <property type="entry name" value="Crystallins"/>
    <property type="match status" value="1"/>
</dbReference>
<keyword evidence="3" id="KW-1185">Reference proteome</keyword>
<accession>A0A9W8Y156</accession>
<feature type="chain" id="PRO_5040733343" evidence="1">
    <location>
        <begin position="18"/>
        <end position="121"/>
    </location>
</feature>
<evidence type="ECO:0000313" key="2">
    <source>
        <dbReference type="EMBL" id="KAJ4364647.1"/>
    </source>
</evidence>
<name>A0A9W8Y156_9PLEO</name>
<keyword evidence="1" id="KW-0732">Signal</keyword>
<feature type="signal peptide" evidence="1">
    <location>
        <begin position="1"/>
        <end position="17"/>
    </location>
</feature>